<sequence>MKLFIAPKSSQRSWKEIFLFLTAVSDVSGDEENHVLNNMVHYADTTMHGKDLIVTWEKDTCCLLFAFKGCDAHDDVVRFGPE</sequence>
<comment type="caution">
    <text evidence="1">The sequence shown here is derived from an EMBL/GenBank/DDBJ whole genome shotgun (WGS) entry which is preliminary data.</text>
</comment>
<accession>A0A024GPR5</accession>
<evidence type="ECO:0000313" key="1">
    <source>
        <dbReference type="EMBL" id="CCI48344.1"/>
    </source>
</evidence>
<keyword evidence="2" id="KW-1185">Reference proteome</keyword>
<name>A0A024GPR5_9STRA</name>
<reference evidence="1 2" key="1">
    <citation type="submission" date="2012-05" db="EMBL/GenBank/DDBJ databases">
        <title>Recombination and specialization in a pathogen metapopulation.</title>
        <authorList>
            <person name="Gardiner A."/>
            <person name="Kemen E."/>
            <person name="Schultz-Larsen T."/>
            <person name="MacLean D."/>
            <person name="Van Oosterhout C."/>
            <person name="Jones J.D.G."/>
        </authorList>
    </citation>
    <scope>NUCLEOTIDE SEQUENCE [LARGE SCALE GENOMIC DNA]</scope>
    <source>
        <strain evidence="1 2">Ac Nc2</strain>
    </source>
</reference>
<dbReference type="Proteomes" id="UP000053237">
    <property type="component" value="Unassembled WGS sequence"/>
</dbReference>
<evidence type="ECO:0000313" key="2">
    <source>
        <dbReference type="Proteomes" id="UP000053237"/>
    </source>
</evidence>
<proteinExistence type="predicted"/>
<gene>
    <name evidence="1" type="ORF">BN9_094170</name>
</gene>
<protein>
    <submittedName>
        <fullName evidence="1">Uncharacterized protein</fullName>
    </submittedName>
</protein>
<organism evidence="1 2">
    <name type="scientific">Albugo candida</name>
    <dbReference type="NCBI Taxonomy" id="65357"/>
    <lineage>
        <taxon>Eukaryota</taxon>
        <taxon>Sar</taxon>
        <taxon>Stramenopiles</taxon>
        <taxon>Oomycota</taxon>
        <taxon>Peronosporomycetes</taxon>
        <taxon>Albuginales</taxon>
        <taxon>Albuginaceae</taxon>
        <taxon>Albugo</taxon>
    </lineage>
</organism>
<dbReference type="AlphaFoldDB" id="A0A024GPR5"/>
<dbReference type="InParanoid" id="A0A024GPR5"/>
<dbReference type="EMBL" id="CAIX01000217">
    <property type="protein sequence ID" value="CCI48344.1"/>
    <property type="molecule type" value="Genomic_DNA"/>
</dbReference>